<comment type="caution">
    <text evidence="1">The sequence shown here is derived from an EMBL/GenBank/DDBJ whole genome shotgun (WGS) entry which is preliminary data.</text>
</comment>
<proteinExistence type="predicted"/>
<name>A0AAV7T0F2_PLEWA</name>
<dbReference type="AlphaFoldDB" id="A0AAV7T0F2"/>
<organism evidence="1 2">
    <name type="scientific">Pleurodeles waltl</name>
    <name type="common">Iberian ribbed newt</name>
    <dbReference type="NCBI Taxonomy" id="8319"/>
    <lineage>
        <taxon>Eukaryota</taxon>
        <taxon>Metazoa</taxon>
        <taxon>Chordata</taxon>
        <taxon>Craniata</taxon>
        <taxon>Vertebrata</taxon>
        <taxon>Euteleostomi</taxon>
        <taxon>Amphibia</taxon>
        <taxon>Batrachia</taxon>
        <taxon>Caudata</taxon>
        <taxon>Salamandroidea</taxon>
        <taxon>Salamandridae</taxon>
        <taxon>Pleurodelinae</taxon>
        <taxon>Pleurodeles</taxon>
    </lineage>
</organism>
<sequence>MSCPRFIVLHDPFSPQLHLLQWVPCQGRGPCSGPLAARSRSFTRLLAVPDFLVRVLAESAALVPLGSLGAPPGFRTTFRTSGLLLFSPNRGPPVPSTSPLAGGGIETEAHEFFRASAGPLLGCRSGPARPAGASFRLPPPLTWFVIPRPAQAPIVLPAPDPFSPYQGRAASQLSACARILLSRLCRAAILYCRSVSAAELLIHPGTARSLLASVS</sequence>
<evidence type="ECO:0000313" key="2">
    <source>
        <dbReference type="Proteomes" id="UP001066276"/>
    </source>
</evidence>
<protein>
    <submittedName>
        <fullName evidence="1">Uncharacterized protein</fullName>
    </submittedName>
</protein>
<reference evidence="1" key="1">
    <citation type="journal article" date="2022" name="bioRxiv">
        <title>Sequencing and chromosome-scale assembly of the giantPleurodeles waltlgenome.</title>
        <authorList>
            <person name="Brown T."/>
            <person name="Elewa A."/>
            <person name="Iarovenko S."/>
            <person name="Subramanian E."/>
            <person name="Araus A.J."/>
            <person name="Petzold A."/>
            <person name="Susuki M."/>
            <person name="Suzuki K.-i.T."/>
            <person name="Hayashi T."/>
            <person name="Toyoda A."/>
            <person name="Oliveira C."/>
            <person name="Osipova E."/>
            <person name="Leigh N.D."/>
            <person name="Simon A."/>
            <person name="Yun M.H."/>
        </authorList>
    </citation>
    <scope>NUCLEOTIDE SEQUENCE</scope>
    <source>
        <strain evidence="1">20211129_DDA</strain>
        <tissue evidence="1">Liver</tissue>
    </source>
</reference>
<dbReference type="Proteomes" id="UP001066276">
    <property type="component" value="Chromosome 4_1"/>
</dbReference>
<accession>A0AAV7T0F2</accession>
<dbReference type="EMBL" id="JANPWB010000007">
    <property type="protein sequence ID" value="KAJ1169844.1"/>
    <property type="molecule type" value="Genomic_DNA"/>
</dbReference>
<evidence type="ECO:0000313" key="1">
    <source>
        <dbReference type="EMBL" id="KAJ1169844.1"/>
    </source>
</evidence>
<keyword evidence="2" id="KW-1185">Reference proteome</keyword>
<gene>
    <name evidence="1" type="ORF">NDU88_001732</name>
</gene>